<dbReference type="PaxDb" id="3880-AES98164"/>
<dbReference type="InterPro" id="IPR006566">
    <property type="entry name" value="FBD"/>
</dbReference>
<dbReference type="InterPro" id="IPR032675">
    <property type="entry name" value="LRR_dom_sf"/>
</dbReference>
<dbReference type="InterPro" id="IPR036047">
    <property type="entry name" value="F-box-like_dom_sf"/>
</dbReference>
<dbReference type="InterPro" id="IPR001810">
    <property type="entry name" value="F-box_dom"/>
</dbReference>
<dbReference type="PANTHER" id="PTHR31900">
    <property type="entry name" value="F-BOX/RNI SUPERFAMILY PROTEIN-RELATED"/>
    <property type="match status" value="1"/>
</dbReference>
<dbReference type="Pfam" id="PF08387">
    <property type="entry name" value="FBD"/>
    <property type="match status" value="1"/>
</dbReference>
<reference evidence="3" key="3">
    <citation type="submission" date="2015-04" db="UniProtKB">
        <authorList>
            <consortium name="EnsemblPlants"/>
        </authorList>
    </citation>
    <scope>IDENTIFICATION</scope>
    <source>
        <strain evidence="3">cv. Jemalong A17</strain>
    </source>
</reference>
<dbReference type="PANTHER" id="PTHR31900:SF34">
    <property type="entry name" value="EMB|CAB62440.1-RELATED"/>
    <property type="match status" value="1"/>
</dbReference>
<dbReference type="Gene3D" id="3.80.10.10">
    <property type="entry name" value="Ribonuclease Inhibitor"/>
    <property type="match status" value="1"/>
</dbReference>
<reference evidence="2 4" key="2">
    <citation type="journal article" date="2014" name="BMC Genomics">
        <title>An improved genome release (version Mt4.0) for the model legume Medicago truncatula.</title>
        <authorList>
            <person name="Tang H."/>
            <person name="Krishnakumar V."/>
            <person name="Bidwell S."/>
            <person name="Rosen B."/>
            <person name="Chan A."/>
            <person name="Zhou S."/>
            <person name="Gentzbittel L."/>
            <person name="Childs K.L."/>
            <person name="Yandell M."/>
            <person name="Gundlach H."/>
            <person name="Mayer K.F."/>
            <person name="Schwartz D.C."/>
            <person name="Town C.D."/>
        </authorList>
    </citation>
    <scope>GENOME REANNOTATION</scope>
    <source>
        <strain evidence="3 4">cv. Jemalong A17</strain>
    </source>
</reference>
<dbReference type="AlphaFoldDB" id="G7KBC9"/>
<reference evidence="2 4" key="1">
    <citation type="journal article" date="2011" name="Nature">
        <title>The Medicago genome provides insight into the evolution of rhizobial symbioses.</title>
        <authorList>
            <person name="Young N.D."/>
            <person name="Debelle F."/>
            <person name="Oldroyd G.E."/>
            <person name="Geurts R."/>
            <person name="Cannon S.B."/>
            <person name="Udvardi M.K."/>
            <person name="Benedito V.A."/>
            <person name="Mayer K.F."/>
            <person name="Gouzy J."/>
            <person name="Schoof H."/>
            <person name="Van de Peer Y."/>
            <person name="Proost S."/>
            <person name="Cook D.R."/>
            <person name="Meyers B.C."/>
            <person name="Spannagl M."/>
            <person name="Cheung F."/>
            <person name="De Mita S."/>
            <person name="Krishnakumar V."/>
            <person name="Gundlach H."/>
            <person name="Zhou S."/>
            <person name="Mudge J."/>
            <person name="Bharti A.K."/>
            <person name="Murray J.D."/>
            <person name="Naoumkina M.A."/>
            <person name="Rosen B."/>
            <person name="Silverstein K.A."/>
            <person name="Tang H."/>
            <person name="Rombauts S."/>
            <person name="Zhao P.X."/>
            <person name="Zhou P."/>
            <person name="Barbe V."/>
            <person name="Bardou P."/>
            <person name="Bechner M."/>
            <person name="Bellec A."/>
            <person name="Berger A."/>
            <person name="Berges H."/>
            <person name="Bidwell S."/>
            <person name="Bisseling T."/>
            <person name="Choisne N."/>
            <person name="Couloux A."/>
            <person name="Denny R."/>
            <person name="Deshpande S."/>
            <person name="Dai X."/>
            <person name="Doyle J.J."/>
            <person name="Dudez A.M."/>
            <person name="Farmer A.D."/>
            <person name="Fouteau S."/>
            <person name="Franken C."/>
            <person name="Gibelin C."/>
            <person name="Gish J."/>
            <person name="Goldstein S."/>
            <person name="Gonzalez A.J."/>
            <person name="Green P.J."/>
            <person name="Hallab A."/>
            <person name="Hartog M."/>
            <person name="Hua A."/>
            <person name="Humphray S.J."/>
            <person name="Jeong D.H."/>
            <person name="Jing Y."/>
            <person name="Jocker A."/>
            <person name="Kenton S.M."/>
            <person name="Kim D.J."/>
            <person name="Klee K."/>
            <person name="Lai H."/>
            <person name="Lang C."/>
            <person name="Lin S."/>
            <person name="Macmil S.L."/>
            <person name="Magdelenat G."/>
            <person name="Matthews L."/>
            <person name="McCorrison J."/>
            <person name="Monaghan E.L."/>
            <person name="Mun J.H."/>
            <person name="Najar F.Z."/>
            <person name="Nicholson C."/>
            <person name="Noirot C."/>
            <person name="O'Bleness M."/>
            <person name="Paule C.R."/>
            <person name="Poulain J."/>
            <person name="Prion F."/>
            <person name="Qin B."/>
            <person name="Qu C."/>
            <person name="Retzel E.F."/>
            <person name="Riddle C."/>
            <person name="Sallet E."/>
            <person name="Samain S."/>
            <person name="Samson N."/>
            <person name="Sanders I."/>
            <person name="Saurat O."/>
            <person name="Scarpelli C."/>
            <person name="Schiex T."/>
            <person name="Segurens B."/>
            <person name="Severin A.J."/>
            <person name="Sherrier D.J."/>
            <person name="Shi R."/>
            <person name="Sims S."/>
            <person name="Singer S.R."/>
            <person name="Sinharoy S."/>
            <person name="Sterck L."/>
            <person name="Viollet A."/>
            <person name="Wang B.B."/>
            <person name="Wang K."/>
            <person name="Wang M."/>
            <person name="Wang X."/>
            <person name="Warfsmann J."/>
            <person name="Weissenbach J."/>
            <person name="White D.D."/>
            <person name="White J.D."/>
            <person name="Wiley G.B."/>
            <person name="Wincker P."/>
            <person name="Xing Y."/>
            <person name="Yang L."/>
            <person name="Yao Z."/>
            <person name="Ying F."/>
            <person name="Zhai J."/>
            <person name="Zhou L."/>
            <person name="Zuber A."/>
            <person name="Denarie J."/>
            <person name="Dixon R.A."/>
            <person name="May G.D."/>
            <person name="Schwartz D.C."/>
            <person name="Rogers J."/>
            <person name="Quetier F."/>
            <person name="Town C.D."/>
            <person name="Roe B.A."/>
        </authorList>
    </citation>
    <scope>NUCLEOTIDE SEQUENCE [LARGE SCALE GENOMIC DNA]</scope>
    <source>
        <strain evidence="2">A17</strain>
        <strain evidence="3 4">cv. Jemalong A17</strain>
    </source>
</reference>
<dbReference type="EMBL" id="CM001221">
    <property type="protein sequence ID" value="AES98164.1"/>
    <property type="molecule type" value="Genomic_DNA"/>
</dbReference>
<evidence type="ECO:0000313" key="3">
    <source>
        <dbReference type="EnsemblPlants" id="AES98164"/>
    </source>
</evidence>
<evidence type="ECO:0000259" key="1">
    <source>
        <dbReference type="PROSITE" id="PS50181"/>
    </source>
</evidence>
<name>G7KBC9_MEDTR</name>
<feature type="domain" description="F-box" evidence="1">
    <location>
        <begin position="7"/>
        <end position="57"/>
    </location>
</feature>
<keyword evidence="4" id="KW-1185">Reference proteome</keyword>
<dbReference type="Proteomes" id="UP000002051">
    <property type="component" value="Chromosome 5"/>
</dbReference>
<proteinExistence type="predicted"/>
<dbReference type="Pfam" id="PF00646">
    <property type="entry name" value="F-box"/>
    <property type="match status" value="1"/>
</dbReference>
<sequence>MSTPPQSTNLNMLPDDILKHILSLLPTKDAFRTKFVSNSWVPLCESLNVLSLDARDMTTYKPERTHFFQFMKAVLLSPRHPLKAVTLFLHYNVQKPCFKLNRFVEAAKRRGVEDLDIYWYCGVSSPSIFCSKTLVVLKLWGISVLSMVGFSIDLPSLKTLVLCDIRFYDLDDLMKVLYGCPKLEDLTTNGVRGKSGFMSTRYFEPLSNLIKATTWLFEDRDTIRHVEFLTLSKVFIFDGSEIVKILFNFPRLEALYIEKEMMKRNVMKTTKDDRKYPDHVPECVRSHVINYQAAEADFLFAIYILKNARLLQDMTIHIHSSSNTMQRSQFVENLSSFPRTSPACFVSFIYSLYKSITSKFYGAFDNFAKISTTQTLFPRHYLDFINHLFGISIPFLEINPIPRIPNKPKSCIPNQPIPLMIMKSLFSSCQQKSLEG</sequence>
<protein>
    <submittedName>
        <fullName evidence="2">F-box/RNI/FBD-like domain protein</fullName>
    </submittedName>
</protein>
<dbReference type="HOGENOM" id="CLU_010721_1_0_1"/>
<evidence type="ECO:0000313" key="2">
    <source>
        <dbReference type="EMBL" id="AES98164.1"/>
    </source>
</evidence>
<accession>G7KBC9</accession>
<dbReference type="SUPFAM" id="SSF52047">
    <property type="entry name" value="RNI-like"/>
    <property type="match status" value="1"/>
</dbReference>
<dbReference type="PROSITE" id="PS50181">
    <property type="entry name" value="FBOX"/>
    <property type="match status" value="1"/>
</dbReference>
<dbReference type="SUPFAM" id="SSF81383">
    <property type="entry name" value="F-box domain"/>
    <property type="match status" value="1"/>
</dbReference>
<gene>
    <name evidence="2" type="ordered locus">MTR_5g065100</name>
</gene>
<evidence type="ECO:0000313" key="4">
    <source>
        <dbReference type="Proteomes" id="UP000002051"/>
    </source>
</evidence>
<dbReference type="SMART" id="SM00579">
    <property type="entry name" value="FBD"/>
    <property type="match status" value="1"/>
</dbReference>
<organism evidence="2 4">
    <name type="scientific">Medicago truncatula</name>
    <name type="common">Barrel medic</name>
    <name type="synonym">Medicago tribuloides</name>
    <dbReference type="NCBI Taxonomy" id="3880"/>
    <lineage>
        <taxon>Eukaryota</taxon>
        <taxon>Viridiplantae</taxon>
        <taxon>Streptophyta</taxon>
        <taxon>Embryophyta</taxon>
        <taxon>Tracheophyta</taxon>
        <taxon>Spermatophyta</taxon>
        <taxon>Magnoliopsida</taxon>
        <taxon>eudicotyledons</taxon>
        <taxon>Gunneridae</taxon>
        <taxon>Pentapetalae</taxon>
        <taxon>rosids</taxon>
        <taxon>fabids</taxon>
        <taxon>Fabales</taxon>
        <taxon>Fabaceae</taxon>
        <taxon>Papilionoideae</taxon>
        <taxon>50 kb inversion clade</taxon>
        <taxon>NPAAA clade</taxon>
        <taxon>Hologalegina</taxon>
        <taxon>IRL clade</taxon>
        <taxon>Trifolieae</taxon>
        <taxon>Medicago</taxon>
    </lineage>
</organism>
<dbReference type="InterPro" id="IPR050232">
    <property type="entry name" value="FBL13/AtMIF1-like"/>
</dbReference>
<dbReference type="EnsemblPlants" id="AES98164">
    <property type="protein sequence ID" value="AES98164"/>
    <property type="gene ID" value="MTR_5g065100"/>
</dbReference>